<feature type="coiled-coil region" evidence="4">
    <location>
        <begin position="446"/>
        <end position="518"/>
    </location>
</feature>
<feature type="domain" description="NUA/TPR/MLP1-2-like" evidence="8">
    <location>
        <begin position="491"/>
        <end position="585"/>
    </location>
</feature>
<feature type="coiled-coil region" evidence="4">
    <location>
        <begin position="331"/>
        <end position="358"/>
    </location>
</feature>
<keyword evidence="2 4" id="KW-0175">Coiled coil</keyword>
<feature type="compositionally biased region" description="Basic residues" evidence="5">
    <location>
        <begin position="2056"/>
        <end position="2074"/>
    </location>
</feature>
<dbReference type="InterPro" id="IPR057577">
    <property type="entry name" value="Nucleoprot-TPR/MLP1_dom"/>
</dbReference>
<dbReference type="InterPro" id="IPR012929">
    <property type="entry name" value="Nucleoprot-TPR/MLP1-2_dom"/>
</dbReference>
<feature type="region of interest" description="Disordered" evidence="5">
    <location>
        <begin position="1618"/>
        <end position="2024"/>
    </location>
</feature>
<protein>
    <submittedName>
        <fullName evidence="9">Nuclear-pore anchor</fullName>
    </submittedName>
</protein>
<reference evidence="10" key="1">
    <citation type="submission" date="2013-01" db="EMBL/GenBank/DDBJ databases">
        <title>Draft Genome Sequence of a Mulberry Tree, Morus notabilis C.K. Schneid.</title>
        <authorList>
            <person name="He N."/>
            <person name="Zhao S."/>
        </authorList>
    </citation>
    <scope>NUCLEOTIDE SEQUENCE</scope>
</reference>
<gene>
    <name evidence="9" type="ORF">L484_019211</name>
</gene>
<feature type="coiled-coil region" evidence="4">
    <location>
        <begin position="1193"/>
        <end position="1374"/>
    </location>
</feature>
<dbReference type="EMBL" id="KE344035">
    <property type="protein sequence ID" value="EXB51220.1"/>
    <property type="molecule type" value="Genomic_DNA"/>
</dbReference>
<feature type="compositionally biased region" description="Polar residues" evidence="5">
    <location>
        <begin position="1708"/>
        <end position="1723"/>
    </location>
</feature>
<keyword evidence="3" id="KW-0539">Nucleus</keyword>
<evidence type="ECO:0000313" key="9">
    <source>
        <dbReference type="EMBL" id="EXB51220.1"/>
    </source>
</evidence>
<feature type="compositionally biased region" description="Polar residues" evidence="5">
    <location>
        <begin position="1987"/>
        <end position="2007"/>
    </location>
</feature>
<dbReference type="InterPro" id="IPR057974">
    <property type="entry name" value="NUA/TPR/MLP1-2-like_dom"/>
</dbReference>
<sequence>MPVFLSDEEFAGLRHDGAAVAERADAFIRDLQRELETLRAHSDAAAITAEQTCSLLENKFLSLSSDFSLLQSENAQLQSSLDHSASDLAEVQSQKHQLHLQIIEKDGEIGRLKTEVSEFHKSKRQLLELVEQKDSEISEKNLTIKSYLDKIVNLTDNAAEREARLNEIEAELARSQAACTRLSQEKELIERHNTWLNDELTAKVDELIELRRKHADVEADLSSKLTHAQRQFDECSSSLKWNKDRVVGLEMKLTSLQEELRSTKEVAAANDEQLSAELSIANKLVELYKESSEEWSKKAGDLEGVIKALETHLSQVQNDYSERLEKEVSARHQFEKEAAELKVKLDKCEAEIETSRKANELNLLPLTNFTTQTWISSVDTNDMLENDHMIVPRIPAGVSGTALAASLLRDGWSLAKMYAKYQEAVDALRHEQLGRKESEAVLQRVLYELEEKAELILDERAEHERMVEAYSLINQKLQISISEQENLEKTIQELKVDLRRHERDNNLAQKGIADLQKQIRCGSSMKDIVNDASSIVHFEMTTDSDAEKVISERLLTFKDINGLVEQNAQLRSLVRNLSDQIENKEYEFKEKLEMELKKHTEEAASRVTAVLQRAEEQGRMIESLHTSVAMYKRLYEEEHKLHSTPPLSIEAPPEDGRTSLKLLLEGSQEAAKRAQEKAAERVKCLEEELEKSRMEITSLRLERDKLALESNFARERLDSFMKEFEHQRTETNGVLARNVEFSQIIVDYQRKLRESSESLHAAEELSRKLNMEVSVLKNEKEMLVNAEKRALDEVRNLSQRVHRLQVSLDTIQSTEQVREEARAAERRKQEEHTKQIQREWAEARKELQEERDKVRALTLDRERTLKNAMRQVEEMQKDLANAWSTVRTAETRAAVAEAKLSDLEKKIKPSDIQDIEMNGAAGSSSFSSSEVLADLRAAKEEIEKLREEAQAYKDHMLQYKNIAQVNEDALKQMERAHENYKVEAEKLKRSLEAELLSLREKVSELENESSLKSEEVASAAAGKEEALSSALTEIGSLKEANSAKASQIVTMEIQISSLKEDLEKEHQRWCSAQANYQRHVILLSETIQELNKTSKDLGLLQDEASELRKMVYVQKRENSELKTKWEIEKAVIEQSKNDAEKKYNELNEQNKILHSRLEALHIQLAEKDRFSSGLSGGSAGSDTSTDSGLQSVINYLRRSREIAETEISLLKQEKLRLQSQLESALKAAETAESALQAERATSRSIIFTEEEMKSFQQQAREMTLLRESNAQLREENKHNFEECQKLREVAQKANAETQNLERLIKESQIQVEACKKEIEIQKLEKENLEKRVSELLERCRNIDMNEYNRLKDDVQQMQENLKAKDSQIEENKRLLSERQETISLLEQDLSNCRLELTEREKRLNESLQAEASLKSEVERQKKMVFQLKRRLDCLSKEKEELSRENQALTKQLEELKQAKRSGGDSSSDQAMKEEKDTRIQILEKHIERLREELKAEKGKRVKNEKLVKNSYDNVEQEKTKFVNELEKHKQASMRLADELEKLKPAKESLPEGISLTQQPSGTALDDRVNAYVLAVENFEKTARAVSIELGALAVPTDAPNPPVDSTVAATTGLVAPAQPPGISSSVGPATSVPAKSTEESEKRYIAPKANVESRKMPRRLVRSRLVKQGEQQQGDTGLVKREEQQGDTEMSEIEGPNNGGKTAPPSDAETQGNVSSLPLTQTLARKRLASSSSAFGSHEESVAQVETGPDVAAPLTKKSKGSDSLPVSGEGQASSTLENLDTLPVIEESIDIGDMTQASNEEVAIDAEKEEADTTEDKAEEPRELQLAEASQVENSQDDNIVLEENLEGAGGKEMVSDEGAHDLADLENLQPMIETGSEREEGELVPDAAELEGTVDVAPSPELVGEGQPEPSVTPAASPTRVDDEAIGTAAVDFGEINSQETQNDEKNDEVEVPEEAAEGSEKSNDVNDQAAVEIDQVAEAASVAPESTSAATTSEVAVSKQNSPRIVTESEEVKQVSPISSTSTTINLTERARQRAMLRQAGQAGVISPSLARGRTRAAPRGRGARGGRRGGRGPTTGEQA</sequence>
<evidence type="ECO:0000313" key="10">
    <source>
        <dbReference type="Proteomes" id="UP000030645"/>
    </source>
</evidence>
<feature type="domain" description="Nucleoprotein TPR/MPL1" evidence="7">
    <location>
        <begin position="170"/>
        <end position="246"/>
    </location>
</feature>
<feature type="domain" description="Nucleoprotein TPR/MLP1-2" evidence="6">
    <location>
        <begin position="1033"/>
        <end position="1160"/>
    </location>
</feature>
<dbReference type="Pfam" id="PF07926">
    <property type="entry name" value="TPR_MLP1_2"/>
    <property type="match status" value="1"/>
</dbReference>
<feature type="compositionally biased region" description="Basic and acidic residues" evidence="5">
    <location>
        <begin position="1855"/>
        <end position="1865"/>
    </location>
</feature>
<dbReference type="STRING" id="981085.W9QYR8"/>
<feature type="region of interest" description="Disordered" evidence="5">
    <location>
        <begin position="1456"/>
        <end position="1476"/>
    </location>
</feature>
<dbReference type="GO" id="GO:0006606">
    <property type="term" value="P:protein import into nucleus"/>
    <property type="evidence" value="ECO:0007669"/>
    <property type="project" value="InterPro"/>
</dbReference>
<evidence type="ECO:0000259" key="8">
    <source>
        <dbReference type="Pfam" id="PF25785"/>
    </source>
</evidence>
<organism evidence="9 10">
    <name type="scientific">Morus notabilis</name>
    <dbReference type="NCBI Taxonomy" id="981085"/>
    <lineage>
        <taxon>Eukaryota</taxon>
        <taxon>Viridiplantae</taxon>
        <taxon>Streptophyta</taxon>
        <taxon>Embryophyta</taxon>
        <taxon>Tracheophyta</taxon>
        <taxon>Spermatophyta</taxon>
        <taxon>Magnoliopsida</taxon>
        <taxon>eudicotyledons</taxon>
        <taxon>Gunneridae</taxon>
        <taxon>Pentapetalae</taxon>
        <taxon>rosids</taxon>
        <taxon>fabids</taxon>
        <taxon>Rosales</taxon>
        <taxon>Moraceae</taxon>
        <taxon>Moreae</taxon>
        <taxon>Morus</taxon>
    </lineage>
</organism>
<evidence type="ECO:0000256" key="5">
    <source>
        <dbReference type="SAM" id="MobiDB-lite"/>
    </source>
</evidence>
<feature type="coiled-coil region" evidence="4">
    <location>
        <begin position="745"/>
        <end position="779"/>
    </location>
</feature>
<feature type="coiled-coil region" evidence="4">
    <location>
        <begin position="151"/>
        <end position="185"/>
    </location>
</feature>
<name>W9QYR8_9ROSA</name>
<feature type="coiled-coil region" evidence="4">
    <location>
        <begin position="811"/>
        <end position="1015"/>
    </location>
</feature>
<dbReference type="GO" id="GO:0006406">
    <property type="term" value="P:mRNA export from nucleus"/>
    <property type="evidence" value="ECO:0007669"/>
    <property type="project" value="TreeGrafter"/>
</dbReference>
<evidence type="ECO:0000256" key="2">
    <source>
        <dbReference type="ARBA" id="ARBA00023054"/>
    </source>
</evidence>
<feature type="compositionally biased region" description="Basic and acidic residues" evidence="5">
    <location>
        <begin position="1815"/>
        <end position="1826"/>
    </location>
</feature>
<dbReference type="PANTHER" id="PTHR18898">
    <property type="entry name" value="NUCLEOPROTEIN TPR-RELATED"/>
    <property type="match status" value="1"/>
</dbReference>
<dbReference type="Pfam" id="PF25481">
    <property type="entry name" value="Nucleoprot-TPR"/>
    <property type="match status" value="1"/>
</dbReference>
<evidence type="ECO:0000256" key="3">
    <source>
        <dbReference type="ARBA" id="ARBA00023242"/>
    </source>
</evidence>
<evidence type="ECO:0000259" key="6">
    <source>
        <dbReference type="Pfam" id="PF07926"/>
    </source>
</evidence>
<dbReference type="Proteomes" id="UP000030645">
    <property type="component" value="Unassembled WGS sequence"/>
</dbReference>
<evidence type="ECO:0000256" key="4">
    <source>
        <dbReference type="SAM" id="Coils"/>
    </source>
</evidence>
<feature type="coiled-coil region" evidence="4">
    <location>
        <begin position="560"/>
        <end position="617"/>
    </location>
</feature>
<dbReference type="GO" id="GO:0017056">
    <property type="term" value="F:structural constituent of nuclear pore"/>
    <property type="evidence" value="ECO:0007669"/>
    <property type="project" value="TreeGrafter"/>
</dbReference>
<proteinExistence type="predicted"/>
<feature type="compositionally biased region" description="Basic residues" evidence="5">
    <location>
        <begin position="1656"/>
        <end position="1665"/>
    </location>
</feature>
<feature type="compositionally biased region" description="Acidic residues" evidence="5">
    <location>
        <begin position="1803"/>
        <end position="1814"/>
    </location>
</feature>
<dbReference type="PANTHER" id="PTHR18898:SF2">
    <property type="entry name" value="NUCLEOPROTEIN TPR"/>
    <property type="match status" value="1"/>
</dbReference>
<feature type="region of interest" description="Disordered" evidence="5">
    <location>
        <begin position="2038"/>
        <end position="2083"/>
    </location>
</feature>
<evidence type="ECO:0000256" key="1">
    <source>
        <dbReference type="ARBA" id="ARBA00004123"/>
    </source>
</evidence>
<dbReference type="eggNOG" id="KOG4674">
    <property type="taxonomic scope" value="Eukaryota"/>
</dbReference>
<evidence type="ECO:0000259" key="7">
    <source>
        <dbReference type="Pfam" id="PF25481"/>
    </source>
</evidence>
<dbReference type="Pfam" id="PF25785">
    <property type="entry name" value="TPR"/>
    <property type="match status" value="1"/>
</dbReference>
<keyword evidence="10" id="KW-1185">Reference proteome</keyword>
<feature type="compositionally biased region" description="Acidic residues" evidence="5">
    <location>
        <begin position="1948"/>
        <end position="1960"/>
    </location>
</feature>
<accession>W9QYR8</accession>
<dbReference type="GO" id="GO:0005643">
    <property type="term" value="C:nuclear pore"/>
    <property type="evidence" value="ECO:0007669"/>
    <property type="project" value="TreeGrafter"/>
</dbReference>
<feature type="coiled-coil region" evidence="4">
    <location>
        <begin position="668"/>
        <end position="709"/>
    </location>
</feature>
<comment type="subcellular location">
    <subcellularLocation>
        <location evidence="1">Nucleus</location>
    </subcellularLocation>
</comment>
<feature type="coiled-coil region" evidence="4">
    <location>
        <begin position="1122"/>
        <end position="1163"/>
    </location>
</feature>